<dbReference type="Proteomes" id="UP000264294">
    <property type="component" value="Unassembled WGS sequence"/>
</dbReference>
<evidence type="ECO:0000313" key="13">
    <source>
        <dbReference type="Proteomes" id="UP000264294"/>
    </source>
</evidence>
<evidence type="ECO:0000256" key="1">
    <source>
        <dbReference type="ARBA" id="ARBA00022722"/>
    </source>
</evidence>
<dbReference type="InterPro" id="IPR042206">
    <property type="entry name" value="CRISPR-assoc_Cas1_C"/>
</dbReference>
<evidence type="ECO:0000256" key="5">
    <source>
        <dbReference type="ARBA" id="ARBA00022842"/>
    </source>
</evidence>
<dbReference type="GO" id="GO:0016787">
    <property type="term" value="F:hydrolase activity"/>
    <property type="evidence" value="ECO:0007669"/>
    <property type="project" value="UniProtKB-KW"/>
</dbReference>
<keyword evidence="1 9" id="KW-0540">Nuclease</keyword>
<feature type="binding site" evidence="9">
    <location>
        <position position="154"/>
    </location>
    <ligand>
        <name>Mn(2+)</name>
        <dbReference type="ChEBI" id="CHEBI:29035"/>
    </ligand>
</feature>
<sequence length="327" mass="38607">MLRDFYILSNGRMKRKDNTFYFINEEEKKKSLPIEQIDNLYVFGQVDLNTTLLNLLNQHQVHVHFFNYYGFYSGSFVPREGNLSGFTLVQQSAHYLDISKRMTLAKAFISAAVFHMLRTLKGYKQITDEMLEQIIQITSQIPQVTSIQQLMGIEGLIRQHYYALFNSILPPEFSFHKRSKRPPNDEINALISFGNSLCYTTVLSEIYKTQLNPTISYLHEPSAKRFSLSLDISEIFKPLIVDPLIFTLINKKMINLNHFEKIDKIVLLNEKGRKKFLQAWENKISQTVIHRRLKRKVSYRYFIRLECYKLIKHMIGDESYKPLKAWW</sequence>
<comment type="caution">
    <text evidence="10">The sequence shown here is derived from an EMBL/GenBank/DDBJ whole genome shotgun (WGS) entry which is preliminary data.</text>
</comment>
<comment type="subunit">
    <text evidence="9">Homodimer, forms a heterotetramer with a Cas2 homodimer.</text>
</comment>
<organism evidence="10 12">
    <name type="scientific">Bacillus clarus</name>
    <dbReference type="NCBI Taxonomy" id="2338372"/>
    <lineage>
        <taxon>Bacteria</taxon>
        <taxon>Bacillati</taxon>
        <taxon>Bacillota</taxon>
        <taxon>Bacilli</taxon>
        <taxon>Bacillales</taxon>
        <taxon>Bacillaceae</taxon>
        <taxon>Bacillus</taxon>
        <taxon>Bacillus cereus group</taxon>
    </lineage>
</organism>
<dbReference type="GO" id="GO:0004520">
    <property type="term" value="F:DNA endonuclease activity"/>
    <property type="evidence" value="ECO:0007669"/>
    <property type="project" value="InterPro"/>
</dbReference>
<dbReference type="RefSeq" id="WP_042978715.1">
    <property type="nucleotide sequence ID" value="NZ_JMQC01000007.1"/>
</dbReference>
<comment type="function">
    <text evidence="9">CRISPR (clustered regularly interspaced short palindromic repeat), is an adaptive immune system that provides protection against mobile genetic elements (viruses, transposable elements and conjugative plasmids). CRISPR clusters contain spacers, sequences complementary to antecedent mobile elements, and target invading nucleic acids. CRISPR clusters are transcribed and processed into CRISPR RNA (crRNA). Acts as a dsDNA endonuclease. Involved in the integration of spacer DNA into the CRISPR cassette.</text>
</comment>
<dbReference type="EMBL" id="QVOD01000052">
    <property type="protein sequence ID" value="RFT63201.1"/>
    <property type="molecule type" value="Genomic_DNA"/>
</dbReference>
<feature type="binding site" evidence="9">
    <location>
        <position position="234"/>
    </location>
    <ligand>
        <name>Mn(2+)</name>
        <dbReference type="ChEBI" id="CHEBI:29035"/>
    </ligand>
</feature>
<keyword evidence="8 9" id="KW-0464">Manganese</keyword>
<dbReference type="NCBIfam" id="TIGR00287">
    <property type="entry name" value="cas1"/>
    <property type="match status" value="1"/>
</dbReference>
<dbReference type="AlphaFoldDB" id="A0A090ZKH8"/>
<gene>
    <name evidence="9 10" type="primary">cas1</name>
    <name evidence="11" type="synonym">cas1b</name>
    <name evidence="11" type="ORF">D0U04_25865</name>
    <name evidence="10" type="ORF">DJ93_5957</name>
</gene>
<dbReference type="EMBL" id="JMQC01000007">
    <property type="protein sequence ID" value="KFN04691.1"/>
    <property type="molecule type" value="Genomic_DNA"/>
</dbReference>
<protein>
    <recommendedName>
        <fullName evidence="9">CRISPR-associated endonuclease Cas1</fullName>
        <ecNumber evidence="9">3.1.-.-</ecNumber>
    </recommendedName>
</protein>
<evidence type="ECO:0000313" key="10">
    <source>
        <dbReference type="EMBL" id="KFN04691.1"/>
    </source>
</evidence>
<dbReference type="CDD" id="cd09722">
    <property type="entry name" value="Cas1_I-B"/>
    <property type="match status" value="1"/>
</dbReference>
<dbReference type="NCBIfam" id="TIGR03641">
    <property type="entry name" value="cas1_HMARI"/>
    <property type="match status" value="1"/>
</dbReference>
<dbReference type="GO" id="GO:0043571">
    <property type="term" value="P:maintenance of CRISPR repeat elements"/>
    <property type="evidence" value="ECO:0007669"/>
    <property type="project" value="UniProtKB-UniRule"/>
</dbReference>
<accession>A0A090ZKH8</accession>
<evidence type="ECO:0000256" key="6">
    <source>
        <dbReference type="ARBA" id="ARBA00023118"/>
    </source>
</evidence>
<evidence type="ECO:0000256" key="3">
    <source>
        <dbReference type="ARBA" id="ARBA00022759"/>
    </source>
</evidence>
<keyword evidence="6 9" id="KW-0051">Antiviral defense</keyword>
<dbReference type="InterPro" id="IPR002729">
    <property type="entry name" value="CRISPR-assoc_Cas1"/>
</dbReference>
<dbReference type="GO" id="GO:0003677">
    <property type="term" value="F:DNA binding"/>
    <property type="evidence" value="ECO:0007669"/>
    <property type="project" value="UniProtKB-KW"/>
</dbReference>
<evidence type="ECO:0000256" key="9">
    <source>
        <dbReference type="HAMAP-Rule" id="MF_01470"/>
    </source>
</evidence>
<dbReference type="Gene3D" id="3.100.10.20">
    <property type="entry name" value="CRISPR-associated endonuclease Cas1, N-terminal domain"/>
    <property type="match status" value="1"/>
</dbReference>
<proteinExistence type="inferred from homology"/>
<dbReference type="GO" id="GO:0051607">
    <property type="term" value="P:defense response to virus"/>
    <property type="evidence" value="ECO:0007669"/>
    <property type="project" value="UniProtKB-UniRule"/>
</dbReference>
<dbReference type="PANTHER" id="PTHR43219">
    <property type="entry name" value="CRISPR-ASSOCIATED ENDONUCLEASE CAS1"/>
    <property type="match status" value="1"/>
</dbReference>
<evidence type="ECO:0000256" key="4">
    <source>
        <dbReference type="ARBA" id="ARBA00022801"/>
    </source>
</evidence>
<keyword evidence="3 9" id="KW-0255">Endonuclease</keyword>
<keyword evidence="7 9" id="KW-0238">DNA-binding</keyword>
<keyword evidence="4 9" id="KW-0378">Hydrolase</keyword>
<dbReference type="Gene3D" id="1.20.120.920">
    <property type="entry name" value="CRISPR-associated endonuclease Cas1, C-terminal domain"/>
    <property type="match status" value="1"/>
</dbReference>
<evidence type="ECO:0000256" key="2">
    <source>
        <dbReference type="ARBA" id="ARBA00022723"/>
    </source>
</evidence>
<evidence type="ECO:0000256" key="7">
    <source>
        <dbReference type="ARBA" id="ARBA00023125"/>
    </source>
</evidence>
<evidence type="ECO:0000313" key="12">
    <source>
        <dbReference type="Proteomes" id="UP000029389"/>
    </source>
</evidence>
<dbReference type="HAMAP" id="MF_01470">
    <property type="entry name" value="Cas1"/>
    <property type="match status" value="1"/>
</dbReference>
<dbReference type="PATRIC" id="fig|1405.8.peg.128"/>
<dbReference type="GO" id="GO:0046872">
    <property type="term" value="F:metal ion binding"/>
    <property type="evidence" value="ECO:0007669"/>
    <property type="project" value="UniProtKB-UniRule"/>
</dbReference>
<dbReference type="InterPro" id="IPR019858">
    <property type="entry name" value="CRISPR-assoc_Cas1_HMARI/TNEAP"/>
</dbReference>
<comment type="cofactor">
    <cofactor evidence="9">
        <name>Mg(2+)</name>
        <dbReference type="ChEBI" id="CHEBI:18420"/>
    </cofactor>
    <cofactor evidence="9">
        <name>Mn(2+)</name>
        <dbReference type="ChEBI" id="CHEBI:29035"/>
    </cofactor>
</comment>
<name>A0A090ZKH8_9BACI</name>
<dbReference type="Pfam" id="PF01867">
    <property type="entry name" value="Cas_Cas1"/>
    <property type="match status" value="1"/>
</dbReference>
<evidence type="ECO:0000256" key="8">
    <source>
        <dbReference type="ARBA" id="ARBA00023211"/>
    </source>
</evidence>
<dbReference type="PANTHER" id="PTHR43219:SF2">
    <property type="entry name" value="CRISPR-ASSOCIATED ENDONUCLEASE CAS1"/>
    <property type="match status" value="1"/>
</dbReference>
<dbReference type="InterPro" id="IPR042211">
    <property type="entry name" value="CRISPR-assoc_Cas1_N"/>
</dbReference>
<feature type="binding site" evidence="9">
    <location>
        <position position="219"/>
    </location>
    <ligand>
        <name>Mn(2+)</name>
        <dbReference type="ChEBI" id="CHEBI:29035"/>
    </ligand>
</feature>
<evidence type="ECO:0000313" key="11">
    <source>
        <dbReference type="EMBL" id="RFT63201.1"/>
    </source>
</evidence>
<dbReference type="Proteomes" id="UP000029389">
    <property type="component" value="Unassembled WGS sequence"/>
</dbReference>
<reference evidence="10 12" key="1">
    <citation type="submission" date="2014-04" db="EMBL/GenBank/DDBJ databases">
        <authorList>
            <person name="Bishop-Lilly K.A."/>
            <person name="Broomall S.M."/>
            <person name="Chain P.S."/>
            <person name="Chertkov O."/>
            <person name="Coyne S.R."/>
            <person name="Daligault H.E."/>
            <person name="Davenport K.W."/>
            <person name="Erkkila T."/>
            <person name="Frey K.G."/>
            <person name="Gibbons H.S."/>
            <person name="Gu W."/>
            <person name="Jaissle J."/>
            <person name="Johnson S.L."/>
            <person name="Koroleva G.I."/>
            <person name="Ladner J.T."/>
            <person name="Lo C.-C."/>
            <person name="Minogue T.D."/>
            <person name="Munk C."/>
            <person name="Palacios G.F."/>
            <person name="Redden C.L."/>
            <person name="Rosenzweig C.N."/>
            <person name="Scholz M.B."/>
            <person name="Teshima H."/>
            <person name="Xu Y."/>
        </authorList>
    </citation>
    <scope>NUCLEOTIDE SEQUENCE [LARGE SCALE GENOMIC DNA]</scope>
    <source>
        <strain evidence="10 12">BHP</strain>
    </source>
</reference>
<keyword evidence="2 9" id="KW-0479">Metal-binding</keyword>
<keyword evidence="13" id="KW-1185">Reference proteome</keyword>
<dbReference type="EC" id="3.1.-.-" evidence="9"/>
<reference evidence="11 13" key="2">
    <citation type="submission" date="2018-08" db="EMBL/GenBank/DDBJ databases">
        <title>Bacillus clarus sp. nov. strain PS00077A.</title>
        <authorList>
            <person name="Mendez Acevedo M."/>
            <person name="Carroll L."/>
            <person name="Mukherjee M."/>
            <person name="Wiedmann M."/>
            <person name="Kovac J."/>
        </authorList>
    </citation>
    <scope>NUCLEOTIDE SEQUENCE [LARGE SCALE GENOMIC DNA]</scope>
    <source>
        <strain evidence="11 13">PS00077A</strain>
    </source>
</reference>
<comment type="similarity">
    <text evidence="9">Belongs to the CRISPR-associated endonuclease Cas1 family.</text>
</comment>
<keyword evidence="5 9" id="KW-0460">Magnesium</keyword>